<dbReference type="Proteomes" id="UP001179952">
    <property type="component" value="Unassembled WGS sequence"/>
</dbReference>
<feature type="region of interest" description="Disordered" evidence="1">
    <location>
        <begin position="36"/>
        <end position="60"/>
    </location>
</feature>
<dbReference type="AlphaFoldDB" id="A0AAV8ZXU3"/>
<evidence type="ECO:0000313" key="2">
    <source>
        <dbReference type="EMBL" id="KAK1256823.1"/>
    </source>
</evidence>
<gene>
    <name evidence="2" type="ORF">QJS04_geneDACA024946</name>
</gene>
<evidence type="ECO:0000256" key="1">
    <source>
        <dbReference type="SAM" id="MobiDB-lite"/>
    </source>
</evidence>
<organism evidence="2 3">
    <name type="scientific">Acorus gramineus</name>
    <name type="common">Dwarf sweet flag</name>
    <dbReference type="NCBI Taxonomy" id="55184"/>
    <lineage>
        <taxon>Eukaryota</taxon>
        <taxon>Viridiplantae</taxon>
        <taxon>Streptophyta</taxon>
        <taxon>Embryophyta</taxon>
        <taxon>Tracheophyta</taxon>
        <taxon>Spermatophyta</taxon>
        <taxon>Magnoliopsida</taxon>
        <taxon>Liliopsida</taxon>
        <taxon>Acoraceae</taxon>
        <taxon>Acorus</taxon>
    </lineage>
</organism>
<proteinExistence type="predicted"/>
<sequence length="60" mass="5978">MRASPGPSTSPLGQLARACGAARAALSTARATATAKLATAEGSSPALPTVPRQTRSRSSR</sequence>
<comment type="caution">
    <text evidence="2">The sequence shown here is derived from an EMBL/GenBank/DDBJ whole genome shotgun (WGS) entry which is preliminary data.</text>
</comment>
<evidence type="ECO:0000313" key="3">
    <source>
        <dbReference type="Proteomes" id="UP001179952"/>
    </source>
</evidence>
<protein>
    <submittedName>
        <fullName evidence="2">Uncharacterized protein</fullName>
    </submittedName>
</protein>
<keyword evidence="3" id="KW-1185">Reference proteome</keyword>
<reference evidence="2" key="1">
    <citation type="journal article" date="2023" name="Nat. Commun.">
        <title>Diploid and tetraploid genomes of Acorus and the evolution of monocots.</title>
        <authorList>
            <person name="Ma L."/>
            <person name="Liu K.W."/>
            <person name="Li Z."/>
            <person name="Hsiao Y.Y."/>
            <person name="Qi Y."/>
            <person name="Fu T."/>
            <person name="Tang G.D."/>
            <person name="Zhang D."/>
            <person name="Sun W.H."/>
            <person name="Liu D.K."/>
            <person name="Li Y."/>
            <person name="Chen G.Z."/>
            <person name="Liu X.D."/>
            <person name="Liao X.Y."/>
            <person name="Jiang Y.T."/>
            <person name="Yu X."/>
            <person name="Hao Y."/>
            <person name="Huang J."/>
            <person name="Zhao X.W."/>
            <person name="Ke S."/>
            <person name="Chen Y.Y."/>
            <person name="Wu W.L."/>
            <person name="Hsu J.L."/>
            <person name="Lin Y.F."/>
            <person name="Huang M.D."/>
            <person name="Li C.Y."/>
            <person name="Huang L."/>
            <person name="Wang Z.W."/>
            <person name="Zhao X."/>
            <person name="Zhong W.Y."/>
            <person name="Peng D.H."/>
            <person name="Ahmad S."/>
            <person name="Lan S."/>
            <person name="Zhang J.S."/>
            <person name="Tsai W.C."/>
            <person name="Van de Peer Y."/>
            <person name="Liu Z.J."/>
        </authorList>
    </citation>
    <scope>NUCLEOTIDE SEQUENCE</scope>
    <source>
        <strain evidence="2">SCP</strain>
    </source>
</reference>
<name>A0AAV8ZXU3_ACOGR</name>
<dbReference type="EMBL" id="JAUJYN010000078">
    <property type="protein sequence ID" value="KAK1256823.1"/>
    <property type="molecule type" value="Genomic_DNA"/>
</dbReference>
<reference evidence="2" key="2">
    <citation type="submission" date="2023-06" db="EMBL/GenBank/DDBJ databases">
        <authorList>
            <person name="Ma L."/>
            <person name="Liu K.-W."/>
            <person name="Li Z."/>
            <person name="Hsiao Y.-Y."/>
            <person name="Qi Y."/>
            <person name="Fu T."/>
            <person name="Tang G."/>
            <person name="Zhang D."/>
            <person name="Sun W.-H."/>
            <person name="Liu D.-K."/>
            <person name="Li Y."/>
            <person name="Chen G.-Z."/>
            <person name="Liu X.-D."/>
            <person name="Liao X.-Y."/>
            <person name="Jiang Y.-T."/>
            <person name="Yu X."/>
            <person name="Hao Y."/>
            <person name="Huang J."/>
            <person name="Zhao X.-W."/>
            <person name="Ke S."/>
            <person name="Chen Y.-Y."/>
            <person name="Wu W.-L."/>
            <person name="Hsu J.-L."/>
            <person name="Lin Y.-F."/>
            <person name="Huang M.-D."/>
            <person name="Li C.-Y."/>
            <person name="Huang L."/>
            <person name="Wang Z.-W."/>
            <person name="Zhao X."/>
            <person name="Zhong W.-Y."/>
            <person name="Peng D.-H."/>
            <person name="Ahmad S."/>
            <person name="Lan S."/>
            <person name="Zhang J.-S."/>
            <person name="Tsai W.-C."/>
            <person name="Van De Peer Y."/>
            <person name="Liu Z.-J."/>
        </authorList>
    </citation>
    <scope>NUCLEOTIDE SEQUENCE</scope>
    <source>
        <strain evidence="2">SCP</strain>
        <tissue evidence="2">Leaves</tissue>
    </source>
</reference>
<accession>A0AAV8ZXU3</accession>